<dbReference type="EMBL" id="CAAALY010267616">
    <property type="protein sequence ID" value="VEL41044.1"/>
    <property type="molecule type" value="Genomic_DNA"/>
</dbReference>
<protein>
    <submittedName>
        <fullName evidence="1">Uncharacterized protein</fullName>
    </submittedName>
</protein>
<dbReference type="Proteomes" id="UP000784294">
    <property type="component" value="Unassembled WGS sequence"/>
</dbReference>
<gene>
    <name evidence="1" type="ORF">PXEA_LOCUS34484</name>
</gene>
<evidence type="ECO:0000313" key="2">
    <source>
        <dbReference type="Proteomes" id="UP000784294"/>
    </source>
</evidence>
<accession>A0A3S5BUU0</accession>
<reference evidence="1" key="1">
    <citation type="submission" date="2018-11" db="EMBL/GenBank/DDBJ databases">
        <authorList>
            <consortium name="Pathogen Informatics"/>
        </authorList>
    </citation>
    <scope>NUCLEOTIDE SEQUENCE</scope>
</reference>
<proteinExistence type="predicted"/>
<sequence length="196" mass="21969">FYAVSWKSHVPFRIQRRTSYRSRSFKPSRYQHPHSKTVTDLGEALSNLYFPEKTESESSRSLTETSWIISPSHIRLWDKPLVLNLSNRFYPPEIWSPDSGNLARLWSRYSSASRSQPARWLATTDFVDNPVLLVASTAIPRGSLVALGIPSCSYRSGAPDVIGFSLLTPCFGPCSFSTEDGLFAAAFLSSRLCVVQ</sequence>
<comment type="caution">
    <text evidence="1">The sequence shown here is derived from an EMBL/GenBank/DDBJ whole genome shotgun (WGS) entry which is preliminary data.</text>
</comment>
<organism evidence="1 2">
    <name type="scientific">Protopolystoma xenopodis</name>
    <dbReference type="NCBI Taxonomy" id="117903"/>
    <lineage>
        <taxon>Eukaryota</taxon>
        <taxon>Metazoa</taxon>
        <taxon>Spiralia</taxon>
        <taxon>Lophotrochozoa</taxon>
        <taxon>Platyhelminthes</taxon>
        <taxon>Monogenea</taxon>
        <taxon>Polyopisthocotylea</taxon>
        <taxon>Polystomatidea</taxon>
        <taxon>Polystomatidae</taxon>
        <taxon>Protopolystoma</taxon>
    </lineage>
</organism>
<feature type="non-terminal residue" evidence="1">
    <location>
        <position position="1"/>
    </location>
</feature>
<keyword evidence="2" id="KW-1185">Reference proteome</keyword>
<dbReference type="OrthoDB" id="5977743at2759"/>
<evidence type="ECO:0000313" key="1">
    <source>
        <dbReference type="EMBL" id="VEL41044.1"/>
    </source>
</evidence>
<name>A0A3S5BUU0_9PLAT</name>
<dbReference type="AlphaFoldDB" id="A0A3S5BUU0"/>